<dbReference type="Pfam" id="PF07833">
    <property type="entry name" value="Cu_amine_oxidN1"/>
    <property type="match status" value="1"/>
</dbReference>
<dbReference type="PANTHER" id="PTHR40050">
    <property type="entry name" value="INNER SPORE COAT PROTEIN H"/>
    <property type="match status" value="1"/>
</dbReference>
<feature type="chain" id="PRO_5045328069" evidence="2">
    <location>
        <begin position="21"/>
        <end position="682"/>
    </location>
</feature>
<keyword evidence="4" id="KW-0418">Kinase</keyword>
<reference evidence="4 5" key="1">
    <citation type="submission" date="2021-06" db="EMBL/GenBank/DDBJ databases">
        <authorList>
            <person name="Sun Q."/>
            <person name="Li D."/>
        </authorList>
    </citation>
    <scope>NUCLEOTIDE SEQUENCE [LARGE SCALE GENOMIC DNA]</scope>
    <source>
        <strain evidence="4 5">MSJ-6</strain>
    </source>
</reference>
<evidence type="ECO:0000256" key="2">
    <source>
        <dbReference type="SAM" id="SignalP"/>
    </source>
</evidence>
<evidence type="ECO:0000313" key="4">
    <source>
        <dbReference type="EMBL" id="MBU5673915.1"/>
    </source>
</evidence>
<dbReference type="RefSeq" id="WP_216480485.1">
    <property type="nucleotide sequence ID" value="NZ_JAHLQJ010000019.1"/>
</dbReference>
<dbReference type="PANTHER" id="PTHR40050:SF1">
    <property type="entry name" value="INNER SPORE COAT PROTEIN H"/>
    <property type="match status" value="1"/>
</dbReference>
<accession>A0ABS6FUN1</accession>
<evidence type="ECO:0000256" key="1">
    <source>
        <dbReference type="SAM" id="MobiDB-lite"/>
    </source>
</evidence>
<name>A0ABS6FUN1_9BACL</name>
<dbReference type="GO" id="GO:0016301">
    <property type="term" value="F:kinase activity"/>
    <property type="evidence" value="ECO:0007669"/>
    <property type="project" value="UniProtKB-KW"/>
</dbReference>
<keyword evidence="4" id="KW-0808">Transferase</keyword>
<sequence length="682" mass="72820">MKLKGKTAKLAIAALSTVMAVSWGSFSGFVPRAAAATSTEITAGVAQEYESLFQAGQIMEVKVTIADEDWTSILASPLDKEYKKVTAEVNGSVLENIGFSTKGNLTLNSVAGMSDSDRYSFRIKFDKYDKKQTLLGLDKLVLNNNYSDPSFMREYLHYEALRSIGLNAPLVTFANLYINGELYGFYTAVEAVDDSYMERNFGEDMLEEGTLYDTEAGTTLQYSEDSDYGTISLDAGKDDDKASLKNFIKVLNEMPAGEKGDIEQVLDVDSALKYIAANVVFGNYDSYNGDKAQNFELFGDKDGKFTVIPWDFNMSFNGYTGGQGMSPGATGTSSNSNATNVSLDAPVLGVSMTQRPLINNLLQVAEYKEKYLSYVSELVDYMSDIEQKITGLADFIRPGVEADPTKFYTMEQFESNVSYSIDSGMNGGFGGTPPQGTMTERPQGAGTTPPQDSDSADANPPSLPDGTAPQRPADGAALPEGSENANALTPPTDGGAQFGGRGGNSLMASGSIMTFALNRLVNLQEQLGLPVTKLPEAAASTATDSADPAVTENTAANAGGIQVSINGKVMLFPDQHPILQNGSVLLPVSELVNVLGGTASWDKDKGTVTIENGSTKITWIVGSNKAYVNGSAVTLSTPAGILSGRTMVPVRFLSERLGLTVKWVDSTKTVLVTSEASDEAYK</sequence>
<dbReference type="InterPro" id="IPR012854">
    <property type="entry name" value="Cu_amine_oxidase-like_N"/>
</dbReference>
<dbReference type="InterPro" id="IPR014867">
    <property type="entry name" value="Spore_coat_CotH_CotH2/3/7"/>
</dbReference>
<organism evidence="4 5">
    <name type="scientific">Paenibacillus brevis</name>
    <dbReference type="NCBI Taxonomy" id="2841508"/>
    <lineage>
        <taxon>Bacteria</taxon>
        <taxon>Bacillati</taxon>
        <taxon>Bacillota</taxon>
        <taxon>Bacilli</taxon>
        <taxon>Bacillales</taxon>
        <taxon>Paenibacillaceae</taxon>
        <taxon>Paenibacillus</taxon>
    </lineage>
</organism>
<gene>
    <name evidence="4" type="ORF">KQJ23_18935</name>
</gene>
<evidence type="ECO:0000259" key="3">
    <source>
        <dbReference type="Pfam" id="PF07833"/>
    </source>
</evidence>
<feature type="compositionally biased region" description="Polar residues" evidence="1">
    <location>
        <begin position="434"/>
        <end position="453"/>
    </location>
</feature>
<dbReference type="Proteomes" id="UP000743001">
    <property type="component" value="Unassembled WGS sequence"/>
</dbReference>
<keyword evidence="5" id="KW-1185">Reference proteome</keyword>
<feature type="region of interest" description="Disordered" evidence="1">
    <location>
        <begin position="419"/>
        <end position="502"/>
    </location>
</feature>
<dbReference type="EMBL" id="JAHLQJ010000019">
    <property type="protein sequence ID" value="MBU5673915.1"/>
    <property type="molecule type" value="Genomic_DNA"/>
</dbReference>
<feature type="domain" description="Copper amine oxidase-like N-terminal" evidence="3">
    <location>
        <begin position="565"/>
        <end position="671"/>
    </location>
</feature>
<comment type="caution">
    <text evidence="4">The sequence shown here is derived from an EMBL/GenBank/DDBJ whole genome shotgun (WGS) entry which is preliminary data.</text>
</comment>
<protein>
    <submittedName>
        <fullName evidence="4">CotH kinase family protein</fullName>
    </submittedName>
</protein>
<proteinExistence type="predicted"/>
<keyword evidence="2" id="KW-0732">Signal</keyword>
<dbReference type="Pfam" id="PF08757">
    <property type="entry name" value="CotH"/>
    <property type="match status" value="1"/>
</dbReference>
<feature type="signal peptide" evidence="2">
    <location>
        <begin position="1"/>
        <end position="20"/>
    </location>
</feature>
<evidence type="ECO:0000313" key="5">
    <source>
        <dbReference type="Proteomes" id="UP000743001"/>
    </source>
</evidence>